<evidence type="ECO:0000313" key="2">
    <source>
        <dbReference type="EMBL" id="EZG45073.1"/>
    </source>
</evidence>
<comment type="caution">
    <text evidence="2">The sequence shown here is derived from an EMBL/GenBank/DDBJ whole genome shotgun (WGS) entry which is preliminary data.</text>
</comment>
<name>A0A023B0A3_GRENI</name>
<dbReference type="VEuPathDB" id="CryptoDB:GNI_141080"/>
<dbReference type="GeneID" id="22915003"/>
<protein>
    <submittedName>
        <fullName evidence="2">Uncharacterized protein</fullName>
    </submittedName>
</protein>
<evidence type="ECO:0000313" key="3">
    <source>
        <dbReference type="Proteomes" id="UP000019763"/>
    </source>
</evidence>
<evidence type="ECO:0000256" key="1">
    <source>
        <dbReference type="SAM" id="Coils"/>
    </source>
</evidence>
<keyword evidence="1" id="KW-0175">Coiled coil</keyword>
<reference evidence="2" key="1">
    <citation type="submission" date="2013-12" db="EMBL/GenBank/DDBJ databases">
        <authorList>
            <person name="Omoto C.K."/>
            <person name="Sibley D."/>
            <person name="Venepally P."/>
            <person name="Hadjithomas M."/>
            <person name="Karamycheva S."/>
            <person name="Brunk B."/>
            <person name="Roos D."/>
            <person name="Caler E."/>
            <person name="Lorenzi H."/>
        </authorList>
    </citation>
    <scope>NUCLEOTIDE SEQUENCE</scope>
</reference>
<dbReference type="RefSeq" id="XP_011132577.1">
    <property type="nucleotide sequence ID" value="XM_011134275.1"/>
</dbReference>
<dbReference type="EMBL" id="AFNH02001043">
    <property type="protein sequence ID" value="EZG45073.1"/>
    <property type="molecule type" value="Genomic_DNA"/>
</dbReference>
<keyword evidence="3" id="KW-1185">Reference proteome</keyword>
<accession>A0A023B0A3</accession>
<feature type="coiled-coil region" evidence="1">
    <location>
        <begin position="27"/>
        <end position="185"/>
    </location>
</feature>
<dbReference type="Proteomes" id="UP000019763">
    <property type="component" value="Unassembled WGS sequence"/>
</dbReference>
<gene>
    <name evidence="2" type="ORF">GNI_141080</name>
</gene>
<organism evidence="2 3">
    <name type="scientific">Gregarina niphandrodes</name>
    <name type="common">Septate eugregarine</name>
    <dbReference type="NCBI Taxonomy" id="110365"/>
    <lineage>
        <taxon>Eukaryota</taxon>
        <taxon>Sar</taxon>
        <taxon>Alveolata</taxon>
        <taxon>Apicomplexa</taxon>
        <taxon>Conoidasida</taxon>
        <taxon>Gregarinasina</taxon>
        <taxon>Eugregarinorida</taxon>
        <taxon>Gregarinidae</taxon>
        <taxon>Gregarina</taxon>
    </lineage>
</organism>
<sequence>MTTTNRKSLGPAVSDIAGYQPFENDLLVQSELLIEKQREHIKDLKERLLEADRLRQGETGKRANEVRILKEANAKLRLEIDLLRGELAVKADAAAVGHEGSGPWKREVEILEKKLEEANKKLRDLSADSDLVDRLSRENKDLQQKMNDISANTHVDEEMKTAERLQMLQHQIIDAESVLQSLRSKTDGNDLMSSYD</sequence>
<proteinExistence type="predicted"/>
<dbReference type="AlphaFoldDB" id="A0A023B0A3"/>